<dbReference type="GO" id="GO:0005524">
    <property type="term" value="F:ATP binding"/>
    <property type="evidence" value="ECO:0007669"/>
    <property type="project" value="UniProtKB-KW"/>
</dbReference>
<dbReference type="PROSITE" id="PS00793">
    <property type="entry name" value="DHPS_2"/>
    <property type="match status" value="1"/>
</dbReference>
<evidence type="ECO:0000256" key="15">
    <source>
        <dbReference type="ARBA" id="ARBA00023268"/>
    </source>
</evidence>
<dbReference type="SUPFAM" id="SSF55620">
    <property type="entry name" value="Tetrahydrobiopterin biosynthesis enzymes-like"/>
    <property type="match status" value="2"/>
</dbReference>
<evidence type="ECO:0000256" key="3">
    <source>
        <dbReference type="ARBA" id="ARBA00001946"/>
    </source>
</evidence>
<dbReference type="Pfam" id="PF01288">
    <property type="entry name" value="HPPK"/>
    <property type="match status" value="1"/>
</dbReference>
<dbReference type="Pfam" id="PF02152">
    <property type="entry name" value="FolB"/>
    <property type="match status" value="2"/>
</dbReference>
<dbReference type="GO" id="GO:0016301">
    <property type="term" value="F:kinase activity"/>
    <property type="evidence" value="ECO:0007669"/>
    <property type="project" value="UniProtKB-KW"/>
</dbReference>
<dbReference type="PROSITE" id="PS00794">
    <property type="entry name" value="HPPK"/>
    <property type="match status" value="1"/>
</dbReference>
<dbReference type="CDD" id="cd00739">
    <property type="entry name" value="DHPS"/>
    <property type="match status" value="1"/>
</dbReference>
<keyword evidence="8" id="KW-0808">Transferase</keyword>
<comment type="cofactor">
    <cofactor evidence="3">
        <name>Mg(2+)</name>
        <dbReference type="ChEBI" id="CHEBI:18420"/>
    </cofactor>
</comment>
<keyword evidence="11" id="KW-0418">Kinase</keyword>
<dbReference type="GO" id="GO:0003848">
    <property type="term" value="F:2-amino-4-hydroxy-6-hydroxymethyldihydropteridine diphosphokinase activity"/>
    <property type="evidence" value="ECO:0007669"/>
    <property type="project" value="UniProtKB-EC"/>
</dbReference>
<dbReference type="AlphaFoldDB" id="A0AAF0JA34"/>
<dbReference type="Proteomes" id="UP001217754">
    <property type="component" value="Chromosome 4"/>
</dbReference>
<dbReference type="InterPro" id="IPR000489">
    <property type="entry name" value="Pterin-binding_dom"/>
</dbReference>
<reference evidence="17" key="1">
    <citation type="submission" date="2023-03" db="EMBL/GenBank/DDBJ databases">
        <title>Mating type loci evolution in Malassezia.</title>
        <authorList>
            <person name="Coelho M.A."/>
        </authorList>
    </citation>
    <scope>NUCLEOTIDE SEQUENCE</scope>
    <source>
        <strain evidence="17">CBS 9431</strain>
    </source>
</reference>
<comment type="similarity">
    <text evidence="6">In the N-terminal section; belongs to the DHNA family.</text>
</comment>
<evidence type="ECO:0000259" key="16">
    <source>
        <dbReference type="PROSITE" id="PS50972"/>
    </source>
</evidence>
<evidence type="ECO:0000256" key="12">
    <source>
        <dbReference type="ARBA" id="ARBA00022840"/>
    </source>
</evidence>
<evidence type="ECO:0000313" key="17">
    <source>
        <dbReference type="EMBL" id="WFD39402.1"/>
    </source>
</evidence>
<sequence>MADSVRTSVRGVHTQDALPRFNAVRPAHLRDTISVRALEVRMTAGLDGWGRAIPQPVRIDAVLRTDVEKAGHSDHLPYSLNYGEVYRALERHCREHAYKNVGQLAHALAGVCVQECRAPWAEVSVRLPRALLQARYATMRVARDARDFPHVDPAHAACDRLEIEALEVFAILGVNPWERDTKQRLFIHLAIAHGLALDEQPKYEAMVRAVTAFVEASSYQTVESLATHIARVIIVEHGAAQVAVRVEKPSAIVYAECASVEVVRDRAFFGVPAPVPAAASDWHSAALALGSNLGDRLAYIEAALQLLDAHNDVRVVDTSFLYETQPMYYSDQPNFLNGACRILTRLAPHDLLALTQSIETQVGRTKANVPRNGPRVVDLDMLLYDNAEVADGEHLVVPHPRIAERAFVLLPLCDILPTTTHPVLQRTMQQLLHTLTHTDAYQGNEICRVLPFGRHEWQWGKKTHVMGILNATPNSFSDGGDHLDVRAALEAARAMVQRGADLLDVGGLSTAPNAPEIPEEEEAARVVAVVRALASDPVTEAIPISIDTYRASVAAQALDAGAHMINDVSGGQRDPAMLALIAERKCPYILMHMRGDTHTMTKLTDYQGDVPGHVALELRERLEAALRAGIRRWNIVLDPGIGFAKDGAGNIALLRHLPQLVGPHGTRGGVDVDAPYTSHAAPTADDTPHASLAHFPLLLGASRKAFLGRLIQAPGEPVPEPKARVYATLAACSAAIATGCVDMIRVHDVAPAVDTVRTADAIVRPIQST</sequence>
<evidence type="ECO:0000256" key="5">
    <source>
        <dbReference type="ARBA" id="ARBA00005051"/>
    </source>
</evidence>
<comment type="pathway">
    <text evidence="5">Cofactor biosynthesis; tetrahydrofolate biosynthesis; 2-amino-4-hydroxy-6-hydroxymethyl-7,8-dihydropteridine diphosphate from 7,8-dihydroneopterin triphosphate: step 4/4.</text>
</comment>
<evidence type="ECO:0000256" key="4">
    <source>
        <dbReference type="ARBA" id="ARBA00004763"/>
    </source>
</evidence>
<dbReference type="NCBIfam" id="TIGR00526">
    <property type="entry name" value="folB_dom"/>
    <property type="match status" value="2"/>
</dbReference>
<dbReference type="Gene3D" id="3.20.20.20">
    <property type="entry name" value="Dihydropteroate synthase-like"/>
    <property type="match status" value="1"/>
</dbReference>
<comment type="catalytic activity">
    <reaction evidence="1">
        <text>(7,8-dihydropterin-6-yl)methyl diphosphate + 4-aminobenzoate = 7,8-dihydropteroate + diphosphate</text>
        <dbReference type="Rhea" id="RHEA:19949"/>
        <dbReference type="ChEBI" id="CHEBI:17836"/>
        <dbReference type="ChEBI" id="CHEBI:17839"/>
        <dbReference type="ChEBI" id="CHEBI:33019"/>
        <dbReference type="ChEBI" id="CHEBI:72950"/>
        <dbReference type="EC" id="2.5.1.15"/>
    </reaction>
</comment>
<evidence type="ECO:0000256" key="9">
    <source>
        <dbReference type="ARBA" id="ARBA00022723"/>
    </source>
</evidence>
<dbReference type="GO" id="GO:0046654">
    <property type="term" value="P:tetrahydrofolate biosynthetic process"/>
    <property type="evidence" value="ECO:0007669"/>
    <property type="project" value="TreeGrafter"/>
</dbReference>
<dbReference type="GO" id="GO:0004156">
    <property type="term" value="F:dihydropteroate synthase activity"/>
    <property type="evidence" value="ECO:0007669"/>
    <property type="project" value="UniProtKB-EC"/>
</dbReference>
<protein>
    <submittedName>
        <fullName evidence="17">Trifunctional dihydropteroate synthetase</fullName>
    </submittedName>
</protein>
<comment type="pathway">
    <text evidence="4">Cofactor biosynthesis; tetrahydrofolate biosynthesis; 7,8-dihydrofolate from 2-amino-4-hydroxy-6-hydroxymethyl-7,8-dihydropteridine diphosphate and 4-aminobenzoate: step 1/2.</text>
</comment>
<dbReference type="NCBIfam" id="TIGR01498">
    <property type="entry name" value="folK"/>
    <property type="match status" value="1"/>
</dbReference>
<dbReference type="GeneID" id="85226030"/>
<dbReference type="SMART" id="SM00905">
    <property type="entry name" value="FolB"/>
    <property type="match status" value="2"/>
</dbReference>
<evidence type="ECO:0000256" key="1">
    <source>
        <dbReference type="ARBA" id="ARBA00000012"/>
    </source>
</evidence>
<dbReference type="InterPro" id="IPR045031">
    <property type="entry name" value="DHP_synth-like"/>
</dbReference>
<accession>A0AAF0JA34</accession>
<evidence type="ECO:0000256" key="14">
    <source>
        <dbReference type="ARBA" id="ARBA00022909"/>
    </source>
</evidence>
<dbReference type="RefSeq" id="XP_060122299.1">
    <property type="nucleotide sequence ID" value="XM_060266316.1"/>
</dbReference>
<dbReference type="InterPro" id="IPR006390">
    <property type="entry name" value="DHP_synth_dom"/>
</dbReference>
<organism evidence="17 18">
    <name type="scientific">Malassezia japonica</name>
    <dbReference type="NCBI Taxonomy" id="223818"/>
    <lineage>
        <taxon>Eukaryota</taxon>
        <taxon>Fungi</taxon>
        <taxon>Dikarya</taxon>
        <taxon>Basidiomycota</taxon>
        <taxon>Ustilaginomycotina</taxon>
        <taxon>Malasseziomycetes</taxon>
        <taxon>Malasseziales</taxon>
        <taxon>Malasseziaceae</taxon>
        <taxon>Malassezia</taxon>
    </lineage>
</organism>
<evidence type="ECO:0000256" key="8">
    <source>
        <dbReference type="ARBA" id="ARBA00022679"/>
    </source>
</evidence>
<keyword evidence="13" id="KW-0460">Magnesium</keyword>
<dbReference type="CDD" id="cd00483">
    <property type="entry name" value="HPPK"/>
    <property type="match status" value="1"/>
</dbReference>
<dbReference type="GO" id="GO:0046656">
    <property type="term" value="P:folic acid biosynthetic process"/>
    <property type="evidence" value="ECO:0007669"/>
    <property type="project" value="UniProtKB-KW"/>
</dbReference>
<dbReference type="Gene3D" id="3.30.70.560">
    <property type="entry name" value="7,8-Dihydro-6-hydroxymethylpterin-pyrophosphokinase HPPK"/>
    <property type="match status" value="1"/>
</dbReference>
<dbReference type="SUPFAM" id="SSF51717">
    <property type="entry name" value="Dihydropteroate synthetase-like"/>
    <property type="match status" value="1"/>
</dbReference>
<dbReference type="Pfam" id="PF00809">
    <property type="entry name" value="Pterin_bind"/>
    <property type="match status" value="1"/>
</dbReference>
<dbReference type="PANTHER" id="PTHR20941:SF1">
    <property type="entry name" value="FOLIC ACID SYNTHESIS PROTEIN FOL1"/>
    <property type="match status" value="1"/>
</dbReference>
<keyword evidence="15" id="KW-0511">Multifunctional enzyme</keyword>
<evidence type="ECO:0000256" key="7">
    <source>
        <dbReference type="ARBA" id="ARBA00009951"/>
    </source>
</evidence>
<dbReference type="InterPro" id="IPR000550">
    <property type="entry name" value="Hppk"/>
</dbReference>
<dbReference type="GO" id="GO:0004150">
    <property type="term" value="F:dihydroneopterin aldolase activity"/>
    <property type="evidence" value="ECO:0007669"/>
    <property type="project" value="InterPro"/>
</dbReference>
<dbReference type="InterPro" id="IPR035907">
    <property type="entry name" value="Hppk_sf"/>
</dbReference>
<name>A0AAF0JA34_9BASI</name>
<keyword evidence="12" id="KW-0067">ATP-binding</keyword>
<dbReference type="EMBL" id="CP119961">
    <property type="protein sequence ID" value="WFD39402.1"/>
    <property type="molecule type" value="Genomic_DNA"/>
</dbReference>
<gene>
    <name evidence="17" type="primary">FOL1</name>
    <name evidence="17" type="ORF">MJAP1_002379</name>
</gene>
<dbReference type="InterPro" id="IPR011005">
    <property type="entry name" value="Dihydropteroate_synth-like_sf"/>
</dbReference>
<dbReference type="InterPro" id="IPR006157">
    <property type="entry name" value="FolB_dom"/>
</dbReference>
<keyword evidence="9" id="KW-0479">Metal-binding</keyword>
<evidence type="ECO:0000256" key="13">
    <source>
        <dbReference type="ARBA" id="ARBA00022842"/>
    </source>
</evidence>
<dbReference type="InterPro" id="IPR043133">
    <property type="entry name" value="GTP-CH-I_C/QueF"/>
</dbReference>
<dbReference type="SUPFAM" id="SSF55083">
    <property type="entry name" value="6-hydroxymethyl-7,8-dihydropterin pyrophosphokinase, HPPK"/>
    <property type="match status" value="1"/>
</dbReference>
<dbReference type="GO" id="GO:0046872">
    <property type="term" value="F:metal ion binding"/>
    <property type="evidence" value="ECO:0007669"/>
    <property type="project" value="UniProtKB-KW"/>
</dbReference>
<dbReference type="GO" id="GO:0005740">
    <property type="term" value="C:mitochondrial envelope"/>
    <property type="evidence" value="ECO:0007669"/>
    <property type="project" value="TreeGrafter"/>
</dbReference>
<comment type="similarity">
    <text evidence="7">In the C-terminal section; belongs to the DHPS family.</text>
</comment>
<evidence type="ECO:0000256" key="2">
    <source>
        <dbReference type="ARBA" id="ARBA00000198"/>
    </source>
</evidence>
<feature type="domain" description="Pterin-binding" evidence="16">
    <location>
        <begin position="463"/>
        <end position="757"/>
    </location>
</feature>
<keyword evidence="10" id="KW-0547">Nucleotide-binding</keyword>
<evidence type="ECO:0000256" key="11">
    <source>
        <dbReference type="ARBA" id="ARBA00022777"/>
    </source>
</evidence>
<keyword evidence="14" id="KW-0289">Folate biosynthesis</keyword>
<dbReference type="NCBIfam" id="TIGR01496">
    <property type="entry name" value="DHPS"/>
    <property type="match status" value="1"/>
</dbReference>
<keyword evidence="18" id="KW-1185">Reference proteome</keyword>
<dbReference type="PROSITE" id="PS50972">
    <property type="entry name" value="PTERIN_BINDING"/>
    <property type="match status" value="1"/>
</dbReference>
<proteinExistence type="inferred from homology"/>
<evidence type="ECO:0000256" key="10">
    <source>
        <dbReference type="ARBA" id="ARBA00022741"/>
    </source>
</evidence>
<dbReference type="PROSITE" id="PS00792">
    <property type="entry name" value="DHPS_1"/>
    <property type="match status" value="1"/>
</dbReference>
<evidence type="ECO:0000256" key="6">
    <source>
        <dbReference type="ARBA" id="ARBA00009640"/>
    </source>
</evidence>
<dbReference type="PANTHER" id="PTHR20941">
    <property type="entry name" value="FOLATE SYNTHESIS PROTEINS"/>
    <property type="match status" value="1"/>
</dbReference>
<evidence type="ECO:0000313" key="18">
    <source>
        <dbReference type="Proteomes" id="UP001217754"/>
    </source>
</evidence>
<comment type="catalytic activity">
    <reaction evidence="2">
        <text>6-hydroxymethyl-7,8-dihydropterin + ATP = (7,8-dihydropterin-6-yl)methyl diphosphate + AMP + H(+)</text>
        <dbReference type="Rhea" id="RHEA:11412"/>
        <dbReference type="ChEBI" id="CHEBI:15378"/>
        <dbReference type="ChEBI" id="CHEBI:30616"/>
        <dbReference type="ChEBI" id="CHEBI:44841"/>
        <dbReference type="ChEBI" id="CHEBI:72950"/>
        <dbReference type="ChEBI" id="CHEBI:456215"/>
        <dbReference type="EC" id="2.7.6.3"/>
    </reaction>
</comment>
<dbReference type="Gene3D" id="3.30.1130.10">
    <property type="match status" value="2"/>
</dbReference>